<proteinExistence type="predicted"/>
<accession>A0AAV3T539</accession>
<dbReference type="RefSeq" id="WP_343772027.1">
    <property type="nucleotide sequence ID" value="NZ_BAAADV010000001.1"/>
</dbReference>
<dbReference type="Pfam" id="PF20127">
    <property type="entry name" value="DUF6517"/>
    <property type="match status" value="1"/>
</dbReference>
<sequence length="186" mass="20059">MAATPPQVTAEGIEEWECVEASVDTLFDLPVVAVEGYTLVYEDAALREQLRRATGEDVTRFFFATQLAFEPALSPRVEALLHRTVASAAQGAFADRLEDRGLTDIQRAGRRKITLGDHRRASAVAFTADYEVEGATLPIEGLIAVWRDDGFTIAGGAHPVGDGGLGVEIEAERYEDELVELIGGVA</sequence>
<organism evidence="1 2">
    <name type="scientific">Natronoarchaeum mannanilyticum</name>
    <dbReference type="NCBI Taxonomy" id="926360"/>
    <lineage>
        <taxon>Archaea</taxon>
        <taxon>Methanobacteriati</taxon>
        <taxon>Methanobacteriota</taxon>
        <taxon>Stenosarchaea group</taxon>
        <taxon>Halobacteria</taxon>
        <taxon>Halobacteriales</taxon>
        <taxon>Natronoarchaeaceae</taxon>
    </lineage>
</organism>
<reference evidence="1 2" key="1">
    <citation type="journal article" date="2019" name="Int. J. Syst. Evol. Microbiol.">
        <title>The Global Catalogue of Microorganisms (GCM) 10K type strain sequencing project: providing services to taxonomists for standard genome sequencing and annotation.</title>
        <authorList>
            <consortium name="The Broad Institute Genomics Platform"/>
            <consortium name="The Broad Institute Genome Sequencing Center for Infectious Disease"/>
            <person name="Wu L."/>
            <person name="Ma J."/>
        </authorList>
    </citation>
    <scope>NUCLEOTIDE SEQUENCE [LARGE SCALE GENOMIC DNA]</scope>
    <source>
        <strain evidence="1 2">JCM 16328</strain>
    </source>
</reference>
<protein>
    <submittedName>
        <fullName evidence="1">Uncharacterized protein</fullName>
    </submittedName>
</protein>
<name>A0AAV3T539_9EURY</name>
<comment type="caution">
    <text evidence="1">The sequence shown here is derived from an EMBL/GenBank/DDBJ whole genome shotgun (WGS) entry which is preliminary data.</text>
</comment>
<dbReference type="InterPro" id="IPR045396">
    <property type="entry name" value="DUF6517"/>
</dbReference>
<dbReference type="Proteomes" id="UP001500420">
    <property type="component" value="Unassembled WGS sequence"/>
</dbReference>
<gene>
    <name evidence="1" type="ORF">GCM10009020_02780</name>
</gene>
<dbReference type="EMBL" id="BAAADV010000001">
    <property type="protein sequence ID" value="GAA0661913.1"/>
    <property type="molecule type" value="Genomic_DNA"/>
</dbReference>
<evidence type="ECO:0000313" key="2">
    <source>
        <dbReference type="Proteomes" id="UP001500420"/>
    </source>
</evidence>
<evidence type="ECO:0000313" key="1">
    <source>
        <dbReference type="EMBL" id="GAA0661913.1"/>
    </source>
</evidence>
<keyword evidence="2" id="KW-1185">Reference proteome</keyword>
<dbReference type="AlphaFoldDB" id="A0AAV3T539"/>